<name>A0ABT6FRF6_9FLAO</name>
<dbReference type="Gene3D" id="2.40.30.100">
    <property type="entry name" value="AF2212/PG0164-like"/>
    <property type="match status" value="1"/>
</dbReference>
<organism evidence="1 2">
    <name type="scientific">Galbibacter pacificus</name>
    <dbReference type="NCBI Taxonomy" id="2996052"/>
    <lineage>
        <taxon>Bacteria</taxon>
        <taxon>Pseudomonadati</taxon>
        <taxon>Bacteroidota</taxon>
        <taxon>Flavobacteriia</taxon>
        <taxon>Flavobacteriales</taxon>
        <taxon>Flavobacteriaceae</taxon>
        <taxon>Galbibacter</taxon>
    </lineage>
</organism>
<evidence type="ECO:0000313" key="2">
    <source>
        <dbReference type="Proteomes" id="UP001153642"/>
    </source>
</evidence>
<dbReference type="Pfam" id="PF08922">
    <property type="entry name" value="DUF1905"/>
    <property type="match status" value="1"/>
</dbReference>
<accession>A0ABT6FRF6</accession>
<sequence length="160" mass="18386">MLVFKATIEIIGINPFVHVPEAILTEIFKQAGKNKGPVPIRGTINRKKYVQTLVKYKGDWRFYVNTAMLKNSPKRIGETVEITIEYDPSDRTIKPHPKLLEALNKDKNAQKVFTGLPPSLQKEIVRYIASLKTEEIIQRNIKRAINFLNGKERFIGRDKP</sequence>
<comment type="caution">
    <text evidence="1">The sequence shown here is derived from an EMBL/GenBank/DDBJ whole genome shotgun (WGS) entry which is preliminary data.</text>
</comment>
<dbReference type="RefSeq" id="WP_277898893.1">
    <property type="nucleotide sequence ID" value="NZ_JAPMUA010000002.1"/>
</dbReference>
<proteinExistence type="predicted"/>
<dbReference type="Pfam" id="PF13376">
    <property type="entry name" value="OmdA"/>
    <property type="match status" value="1"/>
</dbReference>
<keyword evidence="2" id="KW-1185">Reference proteome</keyword>
<dbReference type="EMBL" id="JAPMUA010000002">
    <property type="protein sequence ID" value="MDG3585855.1"/>
    <property type="molecule type" value="Genomic_DNA"/>
</dbReference>
<reference evidence="1" key="1">
    <citation type="submission" date="2022-11" db="EMBL/GenBank/DDBJ databases">
        <title>High-quality draft genome sequence of Galbibacter sp. strain CMA-7.</title>
        <authorList>
            <person name="Wei L."/>
            <person name="Dong C."/>
            <person name="Shao Z."/>
        </authorList>
    </citation>
    <scope>NUCLEOTIDE SEQUENCE</scope>
    <source>
        <strain evidence="1">CMA-7</strain>
    </source>
</reference>
<dbReference type="Proteomes" id="UP001153642">
    <property type="component" value="Unassembled WGS sequence"/>
</dbReference>
<evidence type="ECO:0000313" key="1">
    <source>
        <dbReference type="EMBL" id="MDG3585855.1"/>
    </source>
</evidence>
<dbReference type="InterPro" id="IPR037079">
    <property type="entry name" value="AF2212/PG0164-like_sf"/>
</dbReference>
<gene>
    <name evidence="1" type="ORF">OSR52_08225</name>
</gene>
<dbReference type="SUPFAM" id="SSF141694">
    <property type="entry name" value="AF2212/PG0164-like"/>
    <property type="match status" value="1"/>
</dbReference>
<protein>
    <submittedName>
        <fullName evidence="1">YdeI/OmpD-associated family protein</fullName>
    </submittedName>
</protein>
<dbReference type="InterPro" id="IPR015018">
    <property type="entry name" value="DUF1905"/>
</dbReference>